<dbReference type="Pfam" id="PF06421">
    <property type="entry name" value="LepA_C"/>
    <property type="match status" value="1"/>
</dbReference>
<feature type="binding site" evidence="12">
    <location>
        <begin position="16"/>
        <end position="21"/>
    </location>
    <ligand>
        <name>GTP</name>
        <dbReference type="ChEBI" id="CHEBI:37565"/>
    </ligand>
</feature>
<dbReference type="SUPFAM" id="SSF52540">
    <property type="entry name" value="P-loop containing nucleoside triphosphate hydrolases"/>
    <property type="match status" value="1"/>
</dbReference>
<dbReference type="SUPFAM" id="SSF54980">
    <property type="entry name" value="EF-G C-terminal domain-like"/>
    <property type="match status" value="2"/>
</dbReference>
<dbReference type="CDD" id="cd03709">
    <property type="entry name" value="lepA_C"/>
    <property type="match status" value="1"/>
</dbReference>
<dbReference type="KEGG" id="mamp:MAMA39_06590"/>
<dbReference type="Proteomes" id="UP000261764">
    <property type="component" value="Chromosome I"/>
</dbReference>
<dbReference type="InterPro" id="IPR038363">
    <property type="entry name" value="LepA_C_sf"/>
</dbReference>
<comment type="similarity">
    <text evidence="1 12">Belongs to the TRAFAC class translation factor GTPase superfamily. Classic translation factor GTPase family. LepA subfamily.</text>
</comment>
<dbReference type="InterPro" id="IPR004161">
    <property type="entry name" value="EFTu-like_2"/>
</dbReference>
<comment type="function">
    <text evidence="9 12">Required for accurate and efficient protein synthesis under certain stress conditions. May act as a fidelity factor of the translation reaction, by catalyzing a one-codon backward translocation of tRNAs on improperly translocated ribosomes. Back-translocation proceeds from a post-translocation (POST) complex to a pre-translocation (PRE) complex, thus giving elongation factor G a second chance to translocate the tRNAs correctly. Binds to ribosomes in a GTP-dependent manner.</text>
</comment>
<evidence type="ECO:0000256" key="11">
    <source>
        <dbReference type="ARBA" id="ARBA00066744"/>
    </source>
</evidence>
<dbReference type="InterPro" id="IPR006297">
    <property type="entry name" value="EF-4"/>
</dbReference>
<dbReference type="Pfam" id="PF03144">
    <property type="entry name" value="GTP_EFTU_D2"/>
    <property type="match status" value="1"/>
</dbReference>
<dbReference type="CDD" id="cd16260">
    <property type="entry name" value="EF4_III"/>
    <property type="match status" value="1"/>
</dbReference>
<keyword evidence="7 12" id="KW-0472">Membrane</keyword>
<dbReference type="PRINTS" id="PR00315">
    <property type="entry name" value="ELONGATNFCT"/>
</dbReference>
<dbReference type="CDD" id="cd01890">
    <property type="entry name" value="LepA"/>
    <property type="match status" value="1"/>
</dbReference>
<dbReference type="SUPFAM" id="SSF50447">
    <property type="entry name" value="Translation proteins"/>
    <property type="match status" value="1"/>
</dbReference>
<dbReference type="PANTHER" id="PTHR43512">
    <property type="entry name" value="TRANSLATION FACTOR GUF1-RELATED"/>
    <property type="match status" value="1"/>
</dbReference>
<dbReference type="PROSITE" id="PS51722">
    <property type="entry name" value="G_TR_2"/>
    <property type="match status" value="1"/>
</dbReference>
<dbReference type="SMART" id="SM00838">
    <property type="entry name" value="EFG_C"/>
    <property type="match status" value="1"/>
</dbReference>
<organism evidence="14 15">
    <name type="scientific">Mycoplasma amphoriforme A39</name>
    <dbReference type="NCBI Taxonomy" id="572419"/>
    <lineage>
        <taxon>Bacteria</taxon>
        <taxon>Bacillati</taxon>
        <taxon>Mycoplasmatota</taxon>
        <taxon>Mollicutes</taxon>
        <taxon>Mycoplasmataceae</taxon>
        <taxon>Mycoplasma</taxon>
    </lineage>
</organism>
<dbReference type="FunFam" id="3.30.70.2570:FF:000001">
    <property type="entry name" value="Translation factor GUF1, mitochondrial"/>
    <property type="match status" value="1"/>
</dbReference>
<evidence type="ECO:0000256" key="4">
    <source>
        <dbReference type="ARBA" id="ARBA00022801"/>
    </source>
</evidence>
<dbReference type="InterPro" id="IPR035654">
    <property type="entry name" value="LepA_IV"/>
</dbReference>
<evidence type="ECO:0000256" key="1">
    <source>
        <dbReference type="ARBA" id="ARBA00005454"/>
    </source>
</evidence>
<keyword evidence="4 12" id="KW-0378">Hydrolase</keyword>
<dbReference type="Gene3D" id="2.40.30.10">
    <property type="entry name" value="Translation factors"/>
    <property type="match status" value="1"/>
</dbReference>
<keyword evidence="2 12" id="KW-1003">Cell membrane</keyword>
<keyword evidence="15" id="KW-1185">Reference proteome</keyword>
<sequence>MDKKYFRNFSIIAHIDHGKSTLSDRLIEFTHTLDAREMKNQILDSMEIERERGITIKLNAVQLVYDKAPNERYWFHLIDTPGHIDFTYEVSRSLAACEGALLVVDASQGVEAQTLSNVYLALENNLEIVPIINKVDLPSADVEKVKQQIEEIIGIDCSNAPLISAKTGLNIQQVIDAIINYIPPPKDGVDDAPLQALIFDSYYDPYKGAVCFVRIKNGTLRPGDKIKMMSNNAIYEVLEVGVKIPFLSKRDVLISGEVGWFVAAIKTVRDVNVGDTITHVNQPAASPLPGYRKVIPMVFAGMYPINTADYRSLKDAMEKIILSDAALEYEYETSQALGFGIRCGFLGLLHMDVIRERIVREYNIPLIVSAPSVKYQVLQTNQETIAVDNPANLPERSKIKAILEPFVAVKIATPDEYLGSVMELCQNFRGEYLDLQEIDNGRKRIVYQMPLAEIIYSFFDKLKSISKGYASLDYELIGYQESKLVKVDILLNGTKIDALSFISHQEFAYNKAKKICEKLKDLIPRHLFEIPIQAAIGSKIISRETIKAMRKNVLAKCYGGDVTRKKKLLEQQKEGKKRMKAIGNVEIPQETFSKLLQDEN</sequence>
<keyword evidence="6 12" id="KW-0342">GTP-binding</keyword>
<dbReference type="Gene3D" id="3.30.70.870">
    <property type="entry name" value="Elongation Factor G (Translational Gtpase), domain 3"/>
    <property type="match status" value="1"/>
</dbReference>
<dbReference type="EMBL" id="HG937516">
    <property type="protein sequence ID" value="CDN40776.1"/>
    <property type="molecule type" value="Genomic_DNA"/>
</dbReference>
<dbReference type="GO" id="GO:0043022">
    <property type="term" value="F:ribosome binding"/>
    <property type="evidence" value="ECO:0007669"/>
    <property type="project" value="UniProtKB-UniRule"/>
</dbReference>
<dbReference type="PANTHER" id="PTHR43512:SF4">
    <property type="entry name" value="TRANSLATION FACTOR GUF1 HOMOLOG, CHLOROPLASTIC"/>
    <property type="match status" value="1"/>
</dbReference>
<feature type="domain" description="Tr-type G" evidence="13">
    <location>
        <begin position="4"/>
        <end position="186"/>
    </location>
</feature>
<dbReference type="InterPro" id="IPR009000">
    <property type="entry name" value="Transl_B-barrel_sf"/>
</dbReference>
<keyword evidence="3 12" id="KW-0547">Nucleotide-binding</keyword>
<dbReference type="Pfam" id="PF00009">
    <property type="entry name" value="GTP_EFTU"/>
    <property type="match status" value="1"/>
</dbReference>
<dbReference type="HAMAP" id="MF_00071">
    <property type="entry name" value="LepA"/>
    <property type="match status" value="1"/>
</dbReference>
<gene>
    <name evidence="12" type="primary">lepA</name>
    <name evidence="14" type="ORF">MAMA39_06590</name>
</gene>
<evidence type="ECO:0000313" key="15">
    <source>
        <dbReference type="Proteomes" id="UP000261764"/>
    </source>
</evidence>
<dbReference type="InterPro" id="IPR013842">
    <property type="entry name" value="LepA_CTD"/>
</dbReference>
<dbReference type="FunFam" id="2.40.30.10:FF:000015">
    <property type="entry name" value="Translation factor GUF1, mitochondrial"/>
    <property type="match status" value="1"/>
</dbReference>
<evidence type="ECO:0000256" key="5">
    <source>
        <dbReference type="ARBA" id="ARBA00022917"/>
    </source>
</evidence>
<evidence type="ECO:0000313" key="14">
    <source>
        <dbReference type="EMBL" id="CDN40776.1"/>
    </source>
</evidence>
<dbReference type="GO" id="GO:0045727">
    <property type="term" value="P:positive regulation of translation"/>
    <property type="evidence" value="ECO:0007669"/>
    <property type="project" value="UniProtKB-UniRule"/>
</dbReference>
<dbReference type="InterPro" id="IPR000795">
    <property type="entry name" value="T_Tr_GTP-bd_dom"/>
</dbReference>
<evidence type="ECO:0000256" key="8">
    <source>
        <dbReference type="ARBA" id="ARBA00050293"/>
    </source>
</evidence>
<evidence type="ECO:0000256" key="7">
    <source>
        <dbReference type="ARBA" id="ARBA00023136"/>
    </source>
</evidence>
<evidence type="ECO:0000256" key="12">
    <source>
        <dbReference type="HAMAP-Rule" id="MF_00071"/>
    </source>
</evidence>
<dbReference type="Gene3D" id="3.30.70.2570">
    <property type="entry name" value="Elongation factor 4, C-terminal domain"/>
    <property type="match status" value="1"/>
</dbReference>
<dbReference type="FunFam" id="3.30.70.240:FF:000007">
    <property type="entry name" value="Translation factor GUF1, mitochondrial"/>
    <property type="match status" value="1"/>
</dbReference>
<dbReference type="InterPro" id="IPR035647">
    <property type="entry name" value="EFG_III/V"/>
</dbReference>
<reference evidence="14 15" key="1">
    <citation type="journal article" date="2015" name="Clin. Infect. Dis.">
        <title>Genomic Investigations unmask Mycoplasma amphoriforme, a new respiratory pathogen.</title>
        <authorList>
            <person name="Gillespie S.H."/>
            <person name="Ling C.L."/>
            <person name="Oravcova K."/>
            <person name="Pinheiro M."/>
            <person name="Wells L."/>
            <person name="Bryant J.M."/>
            <person name="McHugh T.D."/>
            <person name="Bebear C."/>
            <person name="Webster D."/>
            <person name="Harris S.R."/>
            <person name="Seth-Smith H.M."/>
            <person name="Thomson N.R."/>
        </authorList>
    </citation>
    <scope>NUCLEOTIDE SEQUENCE [LARGE SCALE GENOMIC DNA]</scope>
    <source>
        <strain evidence="14 15">A39</strain>
    </source>
</reference>
<accession>A0A292IJJ6</accession>
<dbReference type="RefSeq" id="WP_343251405.1">
    <property type="nucleotide sequence ID" value="NZ_HG937516.1"/>
</dbReference>
<dbReference type="EC" id="3.6.5.n1" evidence="11 12"/>
<feature type="binding site" evidence="12">
    <location>
        <begin position="133"/>
        <end position="136"/>
    </location>
    <ligand>
        <name>GTP</name>
        <dbReference type="ChEBI" id="CHEBI:37565"/>
    </ligand>
</feature>
<dbReference type="InterPro" id="IPR027417">
    <property type="entry name" value="P-loop_NTPase"/>
</dbReference>
<dbReference type="GO" id="GO:0003746">
    <property type="term" value="F:translation elongation factor activity"/>
    <property type="evidence" value="ECO:0007669"/>
    <property type="project" value="UniProtKB-UniRule"/>
</dbReference>
<dbReference type="Pfam" id="PF00679">
    <property type="entry name" value="EFG_C"/>
    <property type="match status" value="1"/>
</dbReference>
<evidence type="ECO:0000256" key="10">
    <source>
        <dbReference type="ARBA" id="ARBA00061052"/>
    </source>
</evidence>
<dbReference type="NCBIfam" id="TIGR01393">
    <property type="entry name" value="lepA"/>
    <property type="match status" value="1"/>
</dbReference>
<evidence type="ECO:0000259" key="13">
    <source>
        <dbReference type="PROSITE" id="PS51722"/>
    </source>
</evidence>
<dbReference type="InterPro" id="IPR005225">
    <property type="entry name" value="Small_GTP-bd"/>
</dbReference>
<evidence type="ECO:0000256" key="2">
    <source>
        <dbReference type="ARBA" id="ARBA00022475"/>
    </source>
</evidence>
<dbReference type="GO" id="GO:0005525">
    <property type="term" value="F:GTP binding"/>
    <property type="evidence" value="ECO:0007669"/>
    <property type="project" value="UniProtKB-UniRule"/>
</dbReference>
<dbReference type="InterPro" id="IPR031157">
    <property type="entry name" value="G_TR_CS"/>
</dbReference>
<evidence type="ECO:0000256" key="9">
    <source>
        <dbReference type="ARBA" id="ARBA00057626"/>
    </source>
</evidence>
<proteinExistence type="inferred from homology"/>
<protein>
    <recommendedName>
        <fullName evidence="11 12">Elongation factor 4</fullName>
        <shortName evidence="12">EF-4</shortName>
        <ecNumber evidence="11 12">3.6.5.n1</ecNumber>
    </recommendedName>
    <alternativeName>
        <fullName evidence="12">Ribosomal back-translocase LepA</fullName>
    </alternativeName>
</protein>
<dbReference type="GO" id="GO:0005886">
    <property type="term" value="C:plasma membrane"/>
    <property type="evidence" value="ECO:0007669"/>
    <property type="project" value="UniProtKB-SubCell"/>
</dbReference>
<dbReference type="Gene3D" id="3.40.50.300">
    <property type="entry name" value="P-loop containing nucleotide triphosphate hydrolases"/>
    <property type="match status" value="1"/>
</dbReference>
<dbReference type="InterPro" id="IPR000640">
    <property type="entry name" value="EFG_V-like"/>
</dbReference>
<comment type="similarity">
    <text evidence="10">Belongs to the GTP-binding elongation factor family. LepA subfamily.</text>
</comment>
<dbReference type="CDD" id="cd03699">
    <property type="entry name" value="EF4_II"/>
    <property type="match status" value="1"/>
</dbReference>
<dbReference type="Gene3D" id="3.30.70.240">
    <property type="match status" value="1"/>
</dbReference>
<dbReference type="PROSITE" id="PS00301">
    <property type="entry name" value="G_TR_1"/>
    <property type="match status" value="1"/>
</dbReference>
<name>A0A292IJJ6_9MOLU</name>
<dbReference type="AlphaFoldDB" id="A0A292IJJ6"/>
<comment type="subcellular location">
    <subcellularLocation>
        <location evidence="12">Cell membrane</location>
        <topology evidence="12">Peripheral membrane protein</topology>
        <orientation evidence="12">Cytoplasmic side</orientation>
    </subcellularLocation>
</comment>
<dbReference type="GO" id="GO:0003924">
    <property type="term" value="F:GTPase activity"/>
    <property type="evidence" value="ECO:0007669"/>
    <property type="project" value="UniProtKB-UniRule"/>
</dbReference>
<keyword evidence="5 12" id="KW-0648">Protein biosynthesis</keyword>
<dbReference type="FunFam" id="3.40.50.300:FF:000078">
    <property type="entry name" value="Elongation factor 4"/>
    <property type="match status" value="1"/>
</dbReference>
<dbReference type="FunFam" id="3.30.70.870:FF:000004">
    <property type="entry name" value="Translation factor GUF1, mitochondrial"/>
    <property type="match status" value="1"/>
</dbReference>
<comment type="catalytic activity">
    <reaction evidence="8 12">
        <text>GTP + H2O = GDP + phosphate + H(+)</text>
        <dbReference type="Rhea" id="RHEA:19669"/>
        <dbReference type="ChEBI" id="CHEBI:15377"/>
        <dbReference type="ChEBI" id="CHEBI:15378"/>
        <dbReference type="ChEBI" id="CHEBI:37565"/>
        <dbReference type="ChEBI" id="CHEBI:43474"/>
        <dbReference type="ChEBI" id="CHEBI:58189"/>
        <dbReference type="EC" id="3.6.5.n1"/>
    </reaction>
</comment>
<evidence type="ECO:0000256" key="3">
    <source>
        <dbReference type="ARBA" id="ARBA00022741"/>
    </source>
</evidence>
<evidence type="ECO:0000256" key="6">
    <source>
        <dbReference type="ARBA" id="ARBA00023134"/>
    </source>
</evidence>
<dbReference type="NCBIfam" id="TIGR00231">
    <property type="entry name" value="small_GTP"/>
    <property type="match status" value="1"/>
</dbReference>